<dbReference type="Proteomes" id="UP000325081">
    <property type="component" value="Unassembled WGS sequence"/>
</dbReference>
<evidence type="ECO:0000256" key="1">
    <source>
        <dbReference type="SAM" id="MobiDB-lite"/>
    </source>
</evidence>
<feature type="region of interest" description="Disordered" evidence="1">
    <location>
        <begin position="129"/>
        <end position="213"/>
    </location>
</feature>
<evidence type="ECO:0000313" key="2">
    <source>
        <dbReference type="EMBL" id="GER49783.1"/>
    </source>
</evidence>
<feature type="compositionally biased region" description="Polar residues" evidence="1">
    <location>
        <begin position="14"/>
        <end position="23"/>
    </location>
</feature>
<proteinExistence type="predicted"/>
<comment type="caution">
    <text evidence="2">The sequence shown here is derived from an EMBL/GenBank/DDBJ whole genome shotgun (WGS) entry which is preliminary data.</text>
</comment>
<name>A0A5A7QWN8_STRAF</name>
<sequence length="269" mass="29727">MSAGSGSVGRARPASTSTWLPENSTLAPTEANMEAMALMSDTLGTLLSLDGPVQQSVAASMERAEFLDPLMWTWPDSLDPPAITSFGPCSGQWVWVSGNELTLGAICDVYLDQRQIRRRLPGAALRRRLLESPAPKEEKPDAVAGDGGHEHPGVERHDGEHHEVDQPDPDDVHRRLGSGGGRRRPSPEDPAVGQPLCGGRKEEDHRQGQRVHPRMAVARPPIEQDFRVLAPEERHVHHHVAAAHRRGRWCCRRHAVYMATVVHLFLLER</sequence>
<evidence type="ECO:0000313" key="3">
    <source>
        <dbReference type="Proteomes" id="UP000325081"/>
    </source>
</evidence>
<feature type="compositionally biased region" description="Basic and acidic residues" evidence="1">
    <location>
        <begin position="129"/>
        <end position="174"/>
    </location>
</feature>
<gene>
    <name evidence="2" type="ORF">STAS_27053</name>
</gene>
<reference evidence="3" key="1">
    <citation type="journal article" date="2019" name="Curr. Biol.">
        <title>Genome Sequence of Striga asiatica Provides Insight into the Evolution of Plant Parasitism.</title>
        <authorList>
            <person name="Yoshida S."/>
            <person name="Kim S."/>
            <person name="Wafula E.K."/>
            <person name="Tanskanen J."/>
            <person name="Kim Y.M."/>
            <person name="Honaas L."/>
            <person name="Yang Z."/>
            <person name="Spallek T."/>
            <person name="Conn C.E."/>
            <person name="Ichihashi Y."/>
            <person name="Cheong K."/>
            <person name="Cui S."/>
            <person name="Der J.P."/>
            <person name="Gundlach H."/>
            <person name="Jiao Y."/>
            <person name="Hori C."/>
            <person name="Ishida J.K."/>
            <person name="Kasahara H."/>
            <person name="Kiba T."/>
            <person name="Kim M.S."/>
            <person name="Koo N."/>
            <person name="Laohavisit A."/>
            <person name="Lee Y.H."/>
            <person name="Lumba S."/>
            <person name="McCourt P."/>
            <person name="Mortimer J.C."/>
            <person name="Mutuku J.M."/>
            <person name="Nomura T."/>
            <person name="Sasaki-Sekimoto Y."/>
            <person name="Seto Y."/>
            <person name="Wang Y."/>
            <person name="Wakatake T."/>
            <person name="Sakakibara H."/>
            <person name="Demura T."/>
            <person name="Yamaguchi S."/>
            <person name="Yoneyama K."/>
            <person name="Manabe R.I."/>
            <person name="Nelson D.C."/>
            <person name="Schulman A.H."/>
            <person name="Timko M.P."/>
            <person name="dePamphilis C.W."/>
            <person name="Choi D."/>
            <person name="Shirasu K."/>
        </authorList>
    </citation>
    <scope>NUCLEOTIDE SEQUENCE [LARGE SCALE GENOMIC DNA]</scope>
    <source>
        <strain evidence="3">cv. UVA1</strain>
    </source>
</reference>
<keyword evidence="3" id="KW-1185">Reference proteome</keyword>
<organism evidence="2 3">
    <name type="scientific">Striga asiatica</name>
    <name type="common">Asiatic witchweed</name>
    <name type="synonym">Buchnera asiatica</name>
    <dbReference type="NCBI Taxonomy" id="4170"/>
    <lineage>
        <taxon>Eukaryota</taxon>
        <taxon>Viridiplantae</taxon>
        <taxon>Streptophyta</taxon>
        <taxon>Embryophyta</taxon>
        <taxon>Tracheophyta</taxon>
        <taxon>Spermatophyta</taxon>
        <taxon>Magnoliopsida</taxon>
        <taxon>eudicotyledons</taxon>
        <taxon>Gunneridae</taxon>
        <taxon>Pentapetalae</taxon>
        <taxon>asterids</taxon>
        <taxon>lamiids</taxon>
        <taxon>Lamiales</taxon>
        <taxon>Orobanchaceae</taxon>
        <taxon>Buchnereae</taxon>
        <taxon>Striga</taxon>
    </lineage>
</organism>
<feature type="region of interest" description="Disordered" evidence="1">
    <location>
        <begin position="1"/>
        <end position="23"/>
    </location>
</feature>
<accession>A0A5A7QWN8</accession>
<dbReference type="AlphaFoldDB" id="A0A5A7QWN8"/>
<protein>
    <submittedName>
        <fullName evidence="2">ABC-2 type transporter family protein</fullName>
    </submittedName>
</protein>
<dbReference type="EMBL" id="BKCP01008848">
    <property type="protein sequence ID" value="GER49783.1"/>
    <property type="molecule type" value="Genomic_DNA"/>
</dbReference>